<dbReference type="Pfam" id="PF10903">
    <property type="entry name" value="DUF2691"/>
    <property type="match status" value="1"/>
</dbReference>
<protein>
    <submittedName>
        <fullName evidence="1">DUF2691 family protein</fullName>
    </submittedName>
</protein>
<dbReference type="RefSeq" id="WP_219965188.1">
    <property type="nucleotide sequence ID" value="NZ_JAGFNZ010000002.1"/>
</dbReference>
<evidence type="ECO:0000313" key="2">
    <source>
        <dbReference type="Proteomes" id="UP000719942"/>
    </source>
</evidence>
<organism evidence="1 2">
    <name type="scientific">Caproiciproducens faecalis</name>
    <dbReference type="NCBI Taxonomy" id="2820301"/>
    <lineage>
        <taxon>Bacteria</taxon>
        <taxon>Bacillati</taxon>
        <taxon>Bacillota</taxon>
        <taxon>Clostridia</taxon>
        <taxon>Eubacteriales</taxon>
        <taxon>Acutalibacteraceae</taxon>
        <taxon>Caproiciproducens</taxon>
    </lineage>
</organism>
<proteinExistence type="predicted"/>
<comment type="caution">
    <text evidence="1">The sequence shown here is derived from an EMBL/GenBank/DDBJ whole genome shotgun (WGS) entry which is preliminary data.</text>
</comment>
<name>A0ABS7DNZ6_9FIRM</name>
<gene>
    <name evidence="1" type="ORF">J5W02_08280</name>
</gene>
<dbReference type="Proteomes" id="UP000719942">
    <property type="component" value="Unassembled WGS sequence"/>
</dbReference>
<sequence>MKNMGVIFEIPNEYGNYLSDILQPLPINSYQWLIDNDEIHLLHDNQFTNEFLFSDDDRILSGERLYESSKNNTYYMVFVTLRAFSKDGIIKEVSQYEEFLASDCQIALAVCDCSYVMFWCKDSQLVSDMYKYAVSKSYKNINYISEEDLIAHKYYIE</sequence>
<dbReference type="InterPro" id="IPR020216">
    <property type="entry name" value="Uncharacterised_YncE"/>
</dbReference>
<keyword evidence="2" id="KW-1185">Reference proteome</keyword>
<accession>A0ABS7DNZ6</accession>
<evidence type="ECO:0000313" key="1">
    <source>
        <dbReference type="EMBL" id="MBW7572811.1"/>
    </source>
</evidence>
<reference evidence="1 2" key="1">
    <citation type="submission" date="2021-03" db="EMBL/GenBank/DDBJ databases">
        <title>Caproiciproducens sp. nov. isolated from feces of cow.</title>
        <authorList>
            <person name="Choi J.-Y."/>
        </authorList>
    </citation>
    <scope>NUCLEOTIDE SEQUENCE [LARGE SCALE GENOMIC DNA]</scope>
    <source>
        <strain evidence="1 2">AGMB10547</strain>
    </source>
</reference>
<dbReference type="EMBL" id="JAGFNZ010000002">
    <property type="protein sequence ID" value="MBW7572811.1"/>
    <property type="molecule type" value="Genomic_DNA"/>
</dbReference>